<sequence length="318" mass="33418">MSGDERIGGPAGANGARPASQVGPALGQAVVVGAVGLAALPMVLFFWLLVPSYPQALLLGAAVLLVELFGLGTAMRQGSALTATLGRRVGWTLLVATGGIALGGYCLARLPDLLPGLGGSMSMFLLPALGLALVSAALTRPRVVRLPAVALIVLLVSGMALATVDRRADELAQRLDHAGVEADLVFVTALPGYSEAGQRAVTPTNKFAVTYSPVDGSGGRIIVWATRGGMPDCLPEPPGGYPDGYPLHCVREAPERSYQAIPPDLHEYLASRGDRVVHVRATRDVDRETLRVAVDNVRQATPDDLEQLLPRLPLHLRR</sequence>
<dbReference type="OrthoDB" id="9964985at2"/>
<dbReference type="AlphaFoldDB" id="A0A561WGM5"/>
<feature type="transmembrane region" description="Helical" evidence="1">
    <location>
        <begin position="89"/>
        <end position="108"/>
    </location>
</feature>
<evidence type="ECO:0000313" key="3">
    <source>
        <dbReference type="Proteomes" id="UP000319927"/>
    </source>
</evidence>
<keyword evidence="1" id="KW-0472">Membrane</keyword>
<keyword evidence="1" id="KW-1133">Transmembrane helix</keyword>
<name>A0A561WGM5_9ACTN</name>
<dbReference type="EMBL" id="VIXA01000002">
    <property type="protein sequence ID" value="TWG23022.1"/>
    <property type="molecule type" value="Genomic_DNA"/>
</dbReference>
<keyword evidence="3" id="KW-1185">Reference proteome</keyword>
<proteinExistence type="predicted"/>
<protein>
    <submittedName>
        <fullName evidence="2">Uncharacterized protein</fullName>
    </submittedName>
</protein>
<reference evidence="2 3" key="1">
    <citation type="submission" date="2019-06" db="EMBL/GenBank/DDBJ databases">
        <title>Sequencing the genomes of 1000 actinobacteria strains.</title>
        <authorList>
            <person name="Klenk H.-P."/>
        </authorList>
    </citation>
    <scope>NUCLEOTIDE SEQUENCE [LARGE SCALE GENOMIC DNA]</scope>
    <source>
        <strain evidence="2 3">DSM 102131</strain>
    </source>
</reference>
<accession>A0A561WGM5</accession>
<gene>
    <name evidence="2" type="ORF">FHX75_121568</name>
</gene>
<organism evidence="2 3">
    <name type="scientific">Micromonospora palomenae</name>
    <dbReference type="NCBI Taxonomy" id="1461247"/>
    <lineage>
        <taxon>Bacteria</taxon>
        <taxon>Bacillati</taxon>
        <taxon>Actinomycetota</taxon>
        <taxon>Actinomycetes</taxon>
        <taxon>Micromonosporales</taxon>
        <taxon>Micromonosporaceae</taxon>
        <taxon>Micromonospora</taxon>
    </lineage>
</organism>
<dbReference type="RefSeq" id="WP_154941448.1">
    <property type="nucleotide sequence ID" value="NZ_VIXA01000002.1"/>
</dbReference>
<keyword evidence="1" id="KW-0812">Transmembrane</keyword>
<evidence type="ECO:0000256" key="1">
    <source>
        <dbReference type="SAM" id="Phobius"/>
    </source>
</evidence>
<feature type="transmembrane region" description="Helical" evidence="1">
    <location>
        <begin position="25"/>
        <end position="49"/>
    </location>
</feature>
<feature type="transmembrane region" description="Helical" evidence="1">
    <location>
        <begin position="144"/>
        <end position="164"/>
    </location>
</feature>
<evidence type="ECO:0000313" key="2">
    <source>
        <dbReference type="EMBL" id="TWG23022.1"/>
    </source>
</evidence>
<feature type="transmembrane region" description="Helical" evidence="1">
    <location>
        <begin position="56"/>
        <end position="77"/>
    </location>
</feature>
<feature type="transmembrane region" description="Helical" evidence="1">
    <location>
        <begin position="120"/>
        <end position="138"/>
    </location>
</feature>
<dbReference type="Proteomes" id="UP000319927">
    <property type="component" value="Unassembled WGS sequence"/>
</dbReference>
<comment type="caution">
    <text evidence="2">The sequence shown here is derived from an EMBL/GenBank/DDBJ whole genome shotgun (WGS) entry which is preliminary data.</text>
</comment>